<keyword evidence="9" id="KW-1185">Reference proteome</keyword>
<gene>
    <name evidence="8" type="ORF">RCF98_14375</name>
</gene>
<dbReference type="PANTHER" id="PTHR32347">
    <property type="entry name" value="EFFLUX SYSTEM COMPONENT YKNX-RELATED"/>
    <property type="match status" value="1"/>
</dbReference>
<dbReference type="EMBL" id="CP133218">
    <property type="protein sequence ID" value="WML90149.1"/>
    <property type="molecule type" value="Genomic_DNA"/>
</dbReference>
<dbReference type="SUPFAM" id="SSF111369">
    <property type="entry name" value="HlyD-like secretion proteins"/>
    <property type="match status" value="1"/>
</dbReference>
<feature type="region of interest" description="Disordered" evidence="5">
    <location>
        <begin position="382"/>
        <end position="402"/>
    </location>
</feature>
<evidence type="ECO:0000259" key="6">
    <source>
        <dbReference type="Pfam" id="PF25954"/>
    </source>
</evidence>
<dbReference type="Gene3D" id="2.40.30.170">
    <property type="match status" value="1"/>
</dbReference>
<dbReference type="Gene3D" id="2.40.50.100">
    <property type="match status" value="1"/>
</dbReference>
<dbReference type="Pfam" id="PF25973">
    <property type="entry name" value="BSH_CzcB"/>
    <property type="match status" value="1"/>
</dbReference>
<dbReference type="InterPro" id="IPR050465">
    <property type="entry name" value="UPF0194_transport"/>
</dbReference>
<dbReference type="InterPro" id="IPR006143">
    <property type="entry name" value="RND_pump_MFP"/>
</dbReference>
<feature type="domain" description="CzcB-like barrel-sandwich hybrid" evidence="7">
    <location>
        <begin position="62"/>
        <end position="223"/>
    </location>
</feature>
<evidence type="ECO:0000256" key="5">
    <source>
        <dbReference type="SAM" id="MobiDB-lite"/>
    </source>
</evidence>
<dbReference type="SUPFAM" id="SSF56954">
    <property type="entry name" value="Outer membrane efflux proteins (OEP)"/>
    <property type="match status" value="1"/>
</dbReference>
<comment type="subcellular location">
    <subcellularLocation>
        <location evidence="1">Cell envelope</location>
    </subcellularLocation>
</comment>
<dbReference type="Pfam" id="PF25954">
    <property type="entry name" value="Beta-barrel_RND_2"/>
    <property type="match status" value="1"/>
</dbReference>
<feature type="coiled-coil region" evidence="4">
    <location>
        <begin position="109"/>
        <end position="188"/>
    </location>
</feature>
<feature type="domain" description="CusB-like beta-barrel" evidence="6">
    <location>
        <begin position="241"/>
        <end position="314"/>
    </location>
</feature>
<evidence type="ECO:0000256" key="3">
    <source>
        <dbReference type="ARBA" id="ARBA00023054"/>
    </source>
</evidence>
<accession>A0ABY9MNB8</accession>
<name>A0ABY9MNB8_9GAMM</name>
<dbReference type="Proteomes" id="UP001236657">
    <property type="component" value="Chromosome"/>
</dbReference>
<dbReference type="InterPro" id="IPR058647">
    <property type="entry name" value="BSH_CzcB-like"/>
</dbReference>
<dbReference type="NCBIfam" id="TIGR01730">
    <property type="entry name" value="RND_mfp"/>
    <property type="match status" value="1"/>
</dbReference>
<organism evidence="8 9">
    <name type="scientific">Thiothrix lacustris</name>
    <dbReference type="NCBI Taxonomy" id="525917"/>
    <lineage>
        <taxon>Bacteria</taxon>
        <taxon>Pseudomonadati</taxon>
        <taxon>Pseudomonadota</taxon>
        <taxon>Gammaproteobacteria</taxon>
        <taxon>Thiotrichales</taxon>
        <taxon>Thiotrichaceae</taxon>
        <taxon>Thiothrix</taxon>
    </lineage>
</organism>
<comment type="similarity">
    <text evidence="2">Belongs to the membrane fusion protein (MFP) (TC 8.A.1) family.</text>
</comment>
<evidence type="ECO:0000313" key="8">
    <source>
        <dbReference type="EMBL" id="WML90149.1"/>
    </source>
</evidence>
<protein>
    <submittedName>
        <fullName evidence="8">Efflux RND transporter periplasmic adaptor subunit</fullName>
    </submittedName>
</protein>
<evidence type="ECO:0000259" key="7">
    <source>
        <dbReference type="Pfam" id="PF25973"/>
    </source>
</evidence>
<evidence type="ECO:0000256" key="4">
    <source>
        <dbReference type="SAM" id="Coils"/>
    </source>
</evidence>
<proteinExistence type="inferred from homology"/>
<keyword evidence="3 4" id="KW-0175">Coiled coil</keyword>
<reference evidence="8 9" key="1">
    <citation type="submission" date="2023-08" db="EMBL/GenBank/DDBJ databases">
        <title>New molecular markers tilS and rpoB for phylogenetic and monitoring studies of the genus Thiothrix biodiversity.</title>
        <authorList>
            <person name="Ravin N.V."/>
            <person name="Smolyakov D."/>
            <person name="Markov N.D."/>
            <person name="Beletsky A.V."/>
            <person name="Mardanov A.V."/>
            <person name="Rudenko T.S."/>
            <person name="Grabovich M.Y."/>
        </authorList>
    </citation>
    <scope>NUCLEOTIDE SEQUENCE [LARGE SCALE GENOMIC DNA]</scope>
    <source>
        <strain evidence="8 9">MK1</strain>
    </source>
</reference>
<dbReference type="RefSeq" id="WP_308894541.1">
    <property type="nucleotide sequence ID" value="NZ_CP133218.1"/>
</dbReference>
<dbReference type="Gene3D" id="1.10.287.470">
    <property type="entry name" value="Helix hairpin bin"/>
    <property type="match status" value="1"/>
</dbReference>
<evidence type="ECO:0000256" key="1">
    <source>
        <dbReference type="ARBA" id="ARBA00004196"/>
    </source>
</evidence>
<sequence>MNKKIVGKLVVTLIALAAGAYYYYLAPAQAAAGKLDYQTAPLSRGNIESVVNAAGTINPVVTVEVGSELSGTIEELHADYNSLVKKGDVIARLDDRTVQSKLIQNQADVDTARASLAQQKANINSAKANLKLNKTEYERLQPLVTRGLISRSELDKAQAAYEVSQAQLQQAESQLVSANAQIAQKQAVLAQTQLDLDRTTIRSPLDGIVIDRQVSIGQTVAASLSAPILFKIAQDLSQMRIEADVDEADIGKIAEKQPVRFTVDAFPSRKFNGEVAQVRKASTVNNNVVTYKVVIRADNADKALLPGMTANVDMVTGLKENVLRVPNTALRFKPAEGTTATTNGGNTMAQRMQETLSKLNLNADQQKQAEAVMADFQASMDKLRSASSSPTAGGPPPNMREQMAPLRQKMNNSLKGILTESQYTQYQAASGSAGGNRNGANAGGNAAAADANFTRGEVWTLQDGQPTSVRVRVGLSNDEFSEIQAQNLDETSAVIVRANRKAP</sequence>
<dbReference type="InterPro" id="IPR058792">
    <property type="entry name" value="Beta-barrel_RND_2"/>
</dbReference>
<evidence type="ECO:0000256" key="2">
    <source>
        <dbReference type="ARBA" id="ARBA00009477"/>
    </source>
</evidence>
<evidence type="ECO:0000313" key="9">
    <source>
        <dbReference type="Proteomes" id="UP001236657"/>
    </source>
</evidence>
<dbReference type="PANTHER" id="PTHR32347:SF14">
    <property type="entry name" value="EFFLUX SYSTEM COMPONENT YKNX-RELATED"/>
    <property type="match status" value="1"/>
</dbReference>